<keyword evidence="2" id="KW-1185">Reference proteome</keyword>
<dbReference type="Proteomes" id="UP000014680">
    <property type="component" value="Unassembled WGS sequence"/>
</dbReference>
<dbReference type="OrthoDB" id="26665at2759"/>
<proteinExistence type="predicted"/>
<dbReference type="InterPro" id="IPR026906">
    <property type="entry name" value="LRR_5"/>
</dbReference>
<name>A0A0A1UCB3_ENTIV</name>
<dbReference type="Gene3D" id="3.80.10.10">
    <property type="entry name" value="Ribonuclease Inhibitor"/>
    <property type="match status" value="3"/>
</dbReference>
<dbReference type="Gene3D" id="3.40.50.12480">
    <property type="match status" value="1"/>
</dbReference>
<dbReference type="RefSeq" id="XP_004259663.1">
    <property type="nucleotide sequence ID" value="XM_004259615.1"/>
</dbReference>
<dbReference type="AlphaFoldDB" id="A0A0A1UCB3"/>
<organism evidence="1 2">
    <name type="scientific">Entamoeba invadens IP1</name>
    <dbReference type="NCBI Taxonomy" id="370355"/>
    <lineage>
        <taxon>Eukaryota</taxon>
        <taxon>Amoebozoa</taxon>
        <taxon>Evosea</taxon>
        <taxon>Archamoebae</taxon>
        <taxon>Mastigamoebida</taxon>
        <taxon>Entamoebidae</taxon>
        <taxon>Entamoeba</taxon>
    </lineage>
</organism>
<evidence type="ECO:0000313" key="1">
    <source>
        <dbReference type="EMBL" id="ELP92892.1"/>
    </source>
</evidence>
<dbReference type="PANTHER" id="PTHR45661">
    <property type="entry name" value="SURFACE ANTIGEN"/>
    <property type="match status" value="1"/>
</dbReference>
<evidence type="ECO:0008006" key="3">
    <source>
        <dbReference type="Google" id="ProtNLM"/>
    </source>
</evidence>
<dbReference type="SUPFAM" id="SSF52058">
    <property type="entry name" value="L domain-like"/>
    <property type="match status" value="2"/>
</dbReference>
<evidence type="ECO:0000313" key="2">
    <source>
        <dbReference type="Proteomes" id="UP000014680"/>
    </source>
</evidence>
<reference evidence="1 2" key="1">
    <citation type="submission" date="2012-10" db="EMBL/GenBank/DDBJ databases">
        <authorList>
            <person name="Zafar N."/>
            <person name="Inman J."/>
            <person name="Hall N."/>
            <person name="Lorenzi H."/>
            <person name="Caler E."/>
        </authorList>
    </citation>
    <scope>NUCLEOTIDE SEQUENCE [LARGE SCALE GENOMIC DNA]</scope>
    <source>
        <strain evidence="1 2">IP1</strain>
    </source>
</reference>
<dbReference type="VEuPathDB" id="AmoebaDB:EIN_216370"/>
<sequence length="416" mass="46977">MTKLETYHMMVISQYFPSIKIFVSIELVCKKYNGNMVKFHNNPISINQKTIKYFSNIETLNIYNKYDETFGNDVFKTTKKTNTADKIKFFKINVWCEKYGQIIPKNVKKLGTRCLTKYKKQSITIPNSVTLLEDNCFSNCTSLQFVKLPSYLQCIENGCFYCAFYLKEINIPDTGTKIGENCFECCYSLSSIKLPKALLCLPNNLCERCTNLQTVTYPTIVDTVGFKCFDGCSMQSVQILNCKYRLCAFAFSNCKLLKSVTITGNLDKIKCYCFLNCELLVSVSLPDCVTLFGDHCFNQCKSLEFIKLPEKLNEIQVGCFGGCINLKKIEIGSKLYAIGSCCFSGCINLEDLILPNGLVLIGENLKQIKDECFGGCTTLEITVPSTLVLIGKNAFSNCKSVIYQKKITSKQECIVI</sequence>
<dbReference type="PANTHER" id="PTHR45661:SF3">
    <property type="entry name" value="IG-LIKE DOMAIN-CONTAINING PROTEIN"/>
    <property type="match status" value="1"/>
</dbReference>
<dbReference type="InterPro" id="IPR032675">
    <property type="entry name" value="LRR_dom_sf"/>
</dbReference>
<dbReference type="OMA" id="PISINQK"/>
<dbReference type="InterPro" id="IPR053139">
    <property type="entry name" value="Surface_bspA-like"/>
</dbReference>
<dbReference type="KEGG" id="eiv:EIN_216370"/>
<dbReference type="GeneID" id="14891882"/>
<accession>A0A0A1UCB3</accession>
<protein>
    <recommendedName>
        <fullName evidence="3">Leucine rich repeat containing protein BspA family protein</fullName>
    </recommendedName>
</protein>
<gene>
    <name evidence="1" type="ORF">EIN_216370</name>
</gene>
<dbReference type="EMBL" id="KB206314">
    <property type="protein sequence ID" value="ELP92892.1"/>
    <property type="molecule type" value="Genomic_DNA"/>
</dbReference>
<dbReference type="Pfam" id="PF13306">
    <property type="entry name" value="LRR_5"/>
    <property type="match status" value="2"/>
</dbReference>